<dbReference type="Proteomes" id="UP000013783">
    <property type="component" value="Unassembled WGS sequence"/>
</dbReference>
<organism evidence="3 5">
    <name type="scientific">Enterococcus malodoratus ATCC 43197</name>
    <dbReference type="NCBI Taxonomy" id="1158601"/>
    <lineage>
        <taxon>Bacteria</taxon>
        <taxon>Bacillati</taxon>
        <taxon>Bacillota</taxon>
        <taxon>Bacilli</taxon>
        <taxon>Lactobacillales</taxon>
        <taxon>Enterococcaceae</taxon>
        <taxon>Enterococcus</taxon>
    </lineage>
</organism>
<evidence type="ECO:0000259" key="2">
    <source>
        <dbReference type="Pfam" id="PF03795"/>
    </source>
</evidence>
<sequence>MEEWLYVMMIKKTKEYRKLNRAGVVAHVDNLRKLDDQGCLALGGAFKGYPGMAGMYLLKANSYEEAETICQQEPLIVAGYATYELHQLQVANKDNNYLL</sequence>
<feature type="domain" description="YCII-related" evidence="2">
    <location>
        <begin position="5"/>
        <end position="85"/>
    </location>
</feature>
<dbReference type="InterPro" id="IPR005545">
    <property type="entry name" value="YCII"/>
</dbReference>
<evidence type="ECO:0000313" key="4">
    <source>
        <dbReference type="EMBL" id="EOT70654.1"/>
    </source>
</evidence>
<proteinExistence type="inferred from homology"/>
<dbReference type="PANTHER" id="PTHR37828">
    <property type="entry name" value="GSR2449 PROTEIN"/>
    <property type="match status" value="1"/>
</dbReference>
<dbReference type="Gene3D" id="3.30.70.1060">
    <property type="entry name" value="Dimeric alpha+beta barrel"/>
    <property type="match status" value="1"/>
</dbReference>
<evidence type="ECO:0000256" key="1">
    <source>
        <dbReference type="ARBA" id="ARBA00007689"/>
    </source>
</evidence>
<reference evidence="4 6" key="2">
    <citation type="submission" date="2013-03" db="EMBL/GenBank/DDBJ databases">
        <title>The Genome Sequence of Enterococcus malodoratus ATCC_43197 (PacBio/Illumina hybrid assembly).</title>
        <authorList>
            <consortium name="The Broad Institute Genomics Platform"/>
            <consortium name="The Broad Institute Genome Sequencing Center for Infectious Disease"/>
            <person name="Earl A."/>
            <person name="Russ C."/>
            <person name="Gilmore M."/>
            <person name="Surin D."/>
            <person name="Walker B."/>
            <person name="Young S."/>
            <person name="Zeng Q."/>
            <person name="Gargeya S."/>
            <person name="Fitzgerald M."/>
            <person name="Haas B."/>
            <person name="Abouelleil A."/>
            <person name="Allen A.W."/>
            <person name="Alvarado L."/>
            <person name="Arachchi H.M."/>
            <person name="Berlin A.M."/>
            <person name="Chapman S.B."/>
            <person name="Gainer-Dewar J."/>
            <person name="Goldberg J."/>
            <person name="Griggs A."/>
            <person name="Gujja S."/>
            <person name="Hansen M."/>
            <person name="Howarth C."/>
            <person name="Imamovic A."/>
            <person name="Ireland A."/>
            <person name="Larimer J."/>
            <person name="McCowan C."/>
            <person name="Murphy C."/>
            <person name="Pearson M."/>
            <person name="Poon T.W."/>
            <person name="Priest M."/>
            <person name="Roberts A."/>
            <person name="Saif S."/>
            <person name="Shea T."/>
            <person name="Sisk P."/>
            <person name="Sykes S."/>
            <person name="Wortman J."/>
            <person name="Nusbaum C."/>
            <person name="Birren B."/>
        </authorList>
    </citation>
    <scope>NUCLEOTIDE SEQUENCE [LARGE SCALE GENOMIC DNA]</scope>
    <source>
        <strain evidence="4 6">ATCC 43197</strain>
    </source>
</reference>
<dbReference type="AlphaFoldDB" id="R2PHZ5"/>
<dbReference type="STRING" id="71451.RV07_GL003731"/>
<comment type="caution">
    <text evidence="3">The sequence shown here is derived from an EMBL/GenBank/DDBJ whole genome shotgun (WGS) entry which is preliminary data.</text>
</comment>
<dbReference type="SUPFAM" id="SSF54909">
    <property type="entry name" value="Dimeric alpha+beta barrel"/>
    <property type="match status" value="1"/>
</dbReference>
<evidence type="ECO:0000313" key="5">
    <source>
        <dbReference type="Proteomes" id="UP000013783"/>
    </source>
</evidence>
<dbReference type="Pfam" id="PF03795">
    <property type="entry name" value="YCII"/>
    <property type="match status" value="1"/>
</dbReference>
<dbReference type="PANTHER" id="PTHR37828:SF1">
    <property type="entry name" value="YCII-RELATED DOMAIN-CONTAINING PROTEIN"/>
    <property type="match status" value="1"/>
</dbReference>
<dbReference type="InterPro" id="IPR011008">
    <property type="entry name" value="Dimeric_a/b-barrel"/>
</dbReference>
<dbReference type="EMBL" id="AJAK01000004">
    <property type="protein sequence ID" value="EOH82838.1"/>
    <property type="molecule type" value="Genomic_DNA"/>
</dbReference>
<dbReference type="GeneID" id="79785514"/>
<dbReference type="eggNOG" id="COG2350">
    <property type="taxonomic scope" value="Bacteria"/>
</dbReference>
<comment type="similarity">
    <text evidence="1">Belongs to the YciI family.</text>
</comment>
<dbReference type="OrthoDB" id="162319at2"/>
<accession>R2PHZ5</accession>
<reference evidence="3 5" key="1">
    <citation type="submission" date="2013-02" db="EMBL/GenBank/DDBJ databases">
        <title>The Genome Sequence of Enterococcus malodoratus ATCC_43197.</title>
        <authorList>
            <consortium name="The Broad Institute Genome Sequencing Platform"/>
            <consortium name="The Broad Institute Genome Sequencing Center for Infectious Disease"/>
            <person name="Earl A.M."/>
            <person name="Gilmore M.S."/>
            <person name="Lebreton F."/>
            <person name="Walker B."/>
            <person name="Young S.K."/>
            <person name="Zeng Q."/>
            <person name="Gargeya S."/>
            <person name="Fitzgerald M."/>
            <person name="Haas B."/>
            <person name="Abouelleil A."/>
            <person name="Alvarado L."/>
            <person name="Arachchi H.M."/>
            <person name="Berlin A.M."/>
            <person name="Chapman S.B."/>
            <person name="Dewar J."/>
            <person name="Goldberg J."/>
            <person name="Griggs A."/>
            <person name="Gujja S."/>
            <person name="Hansen M."/>
            <person name="Howarth C."/>
            <person name="Imamovic A."/>
            <person name="Larimer J."/>
            <person name="McCowan C."/>
            <person name="Murphy C."/>
            <person name="Neiman D."/>
            <person name="Pearson M."/>
            <person name="Priest M."/>
            <person name="Roberts A."/>
            <person name="Saif S."/>
            <person name="Shea T."/>
            <person name="Sisk P."/>
            <person name="Sykes S."/>
            <person name="Wortman J."/>
            <person name="Nusbaum C."/>
            <person name="Birren B."/>
        </authorList>
    </citation>
    <scope>NUCLEOTIDE SEQUENCE [LARGE SCALE GENOMIC DNA]</scope>
    <source>
        <strain evidence="3 5">ATCC 43197</strain>
    </source>
</reference>
<dbReference type="EMBL" id="ASWA01000001">
    <property type="protein sequence ID" value="EOT70654.1"/>
    <property type="molecule type" value="Genomic_DNA"/>
</dbReference>
<evidence type="ECO:0000313" key="6">
    <source>
        <dbReference type="Proteomes" id="UP000014148"/>
    </source>
</evidence>
<keyword evidence="6" id="KW-1185">Reference proteome</keyword>
<dbReference type="Proteomes" id="UP000014148">
    <property type="component" value="Unassembled WGS sequence"/>
</dbReference>
<dbReference type="PATRIC" id="fig|1158601.3.peg.217"/>
<name>R2PHZ5_9ENTE</name>
<dbReference type="RefSeq" id="WP_010739129.1">
    <property type="nucleotide sequence ID" value="NZ_KB946249.1"/>
</dbReference>
<evidence type="ECO:0000313" key="3">
    <source>
        <dbReference type="EMBL" id="EOH82838.1"/>
    </source>
</evidence>
<protein>
    <recommendedName>
        <fullName evidence="2">YCII-related domain-containing protein</fullName>
    </recommendedName>
</protein>
<gene>
    <name evidence="4" type="ORF">I585_00165</name>
    <name evidence="3" type="ORF">UAI_00233</name>
</gene>